<name>A0A381T9B1_9ZZZZ</name>
<reference evidence="2" key="1">
    <citation type="submission" date="2018-05" db="EMBL/GenBank/DDBJ databases">
        <authorList>
            <person name="Lanie J.A."/>
            <person name="Ng W.-L."/>
            <person name="Kazmierczak K.M."/>
            <person name="Andrzejewski T.M."/>
            <person name="Davidsen T.M."/>
            <person name="Wayne K.J."/>
            <person name="Tettelin H."/>
            <person name="Glass J.I."/>
            <person name="Rusch D."/>
            <person name="Podicherti R."/>
            <person name="Tsui H.-C.T."/>
            <person name="Winkler M.E."/>
        </authorList>
    </citation>
    <scope>NUCLEOTIDE SEQUENCE</scope>
</reference>
<dbReference type="EMBL" id="UINC01004225">
    <property type="protein sequence ID" value="SVA12765.1"/>
    <property type="molecule type" value="Genomic_DNA"/>
</dbReference>
<dbReference type="InterPro" id="IPR037401">
    <property type="entry name" value="SnoaL-like"/>
</dbReference>
<feature type="domain" description="SnoaL-like" evidence="1">
    <location>
        <begin position="3"/>
        <end position="121"/>
    </location>
</feature>
<protein>
    <recommendedName>
        <fullName evidence="1">SnoaL-like domain-containing protein</fullName>
    </recommendedName>
</protein>
<organism evidence="2">
    <name type="scientific">marine metagenome</name>
    <dbReference type="NCBI Taxonomy" id="408172"/>
    <lineage>
        <taxon>unclassified sequences</taxon>
        <taxon>metagenomes</taxon>
        <taxon>ecological metagenomes</taxon>
    </lineage>
</organism>
<proteinExistence type="predicted"/>
<dbReference type="Pfam" id="PF13577">
    <property type="entry name" value="SnoaL_4"/>
    <property type="match status" value="1"/>
</dbReference>
<evidence type="ECO:0000313" key="2">
    <source>
        <dbReference type="EMBL" id="SVA12765.1"/>
    </source>
</evidence>
<dbReference type="SUPFAM" id="SSF54427">
    <property type="entry name" value="NTF2-like"/>
    <property type="match status" value="1"/>
</dbReference>
<dbReference type="AlphaFoldDB" id="A0A381T9B1"/>
<dbReference type="Gene3D" id="3.10.450.50">
    <property type="match status" value="1"/>
</dbReference>
<evidence type="ECO:0000259" key="1">
    <source>
        <dbReference type="Pfam" id="PF13577"/>
    </source>
</evidence>
<gene>
    <name evidence="2" type="ORF">METZ01_LOCUS65619</name>
</gene>
<sequence>MPRDPIAELVHLYADAVVHHDGDQWGACWAPDAHWELGRGRRVEGRDAILDLWHTAMGTFAAVVQTVLNGSYELDDDAGTGTGRWYIQEHFQRDTGDKGKLLAHYNDTYVRVDGRWLFNSRELVIHYGGPQDLSGDFLNAWG</sequence>
<dbReference type="InterPro" id="IPR032710">
    <property type="entry name" value="NTF2-like_dom_sf"/>
</dbReference>
<accession>A0A381T9B1</accession>